<evidence type="ECO:0000256" key="4">
    <source>
        <dbReference type="ARBA" id="ARBA00022512"/>
    </source>
</evidence>
<accession>A0A811QPQ8</accession>
<comment type="similarity">
    <text evidence="3">Belongs to the pectinacetylesterase family.</text>
</comment>
<dbReference type="EMBL" id="CAJGYO010000011">
    <property type="protein sequence ID" value="CAD6259724.1"/>
    <property type="molecule type" value="Genomic_DNA"/>
</dbReference>
<keyword evidence="7" id="KW-1185">Reference proteome</keyword>
<comment type="caution">
    <text evidence="6">The sequence shown here is derived from an EMBL/GenBank/DDBJ whole genome shotgun (WGS) entry which is preliminary data.</text>
</comment>
<evidence type="ECO:0000313" key="7">
    <source>
        <dbReference type="Proteomes" id="UP000604825"/>
    </source>
</evidence>
<dbReference type="Proteomes" id="UP000604825">
    <property type="component" value="Unassembled WGS sequence"/>
</dbReference>
<dbReference type="OrthoDB" id="2015280at2759"/>
<dbReference type="InterPro" id="IPR012871">
    <property type="entry name" value="DUF1668_ORYSA"/>
</dbReference>
<dbReference type="Pfam" id="PF07893">
    <property type="entry name" value="DUF1668"/>
    <property type="match status" value="1"/>
</dbReference>
<evidence type="ECO:0000256" key="1">
    <source>
        <dbReference type="ARBA" id="ARBA00003534"/>
    </source>
</evidence>
<name>A0A811QPQ8_9POAL</name>
<sequence>MAASRAWLARATAAAVLGFVLVVASAEAASGDVEMVFLKAAVAKGAVCLDGSPPVYHFSPGSGSGADNWVVHMEGGGWCRNPDECAVRKGNFRGSSKFMRPLSFSGILGGSQKSNPDFFNWNRVKIRYCDGSSFTGDVETVDTAKNLHYRGFRVWRAIIDDLLTVRGMNKAKNALLSGCSAGGLASILHCDTFGDLFPATTKVKCFSDAGYFFDGKDISGNYYARSIYKNVVNLHGSAKNLPASCTSKQSPELCMFPQYVVPTMRTPLFILNAAYDSWQVKNVLAPSPADPKKAWAQCKLDIKSCSPSQLTTLQNFRTDFLAALPTTPSVGMFIDSCNAHCQSGSQDTWLADGSPTVNKTQIGKAVGDWYYDREVSRQIDCPYPCNPTCKNRPKYLRLVVNDWDRGYTIYRAGEDGFSSDVDVDPDPDAPWPAASLLVRIVAQHAYSWSFAAHVTGILAMYPVESSRGIPAFDTEALAMTVCPSPMSHGDCGKPLYASAGGRLWTFVYPILEVLGPEPPAMEKLWSWASVKSMPPFDSSRVSNYAVHPDGHTIFVSVRGYKLNPGLILPNHGDLSSTFTFDVESLEWTHVGGWILPLRGQAYYDHELDVWVGLCIHNEGTGHSLERHRGATLVYMDNSRFCLVESQMSKDDDFYPRLRVVKMTSFLLKYGKEGELRVTGRCTYASMDYQIPHEHVDRSLDHVAF</sequence>
<comment type="subcellular location">
    <subcellularLocation>
        <location evidence="2">Secreted</location>
        <location evidence="2">Cell wall</location>
    </subcellularLocation>
</comment>
<protein>
    <recommendedName>
        <fullName evidence="8">Pectin acetylesterase</fullName>
    </recommendedName>
</protein>
<evidence type="ECO:0000256" key="2">
    <source>
        <dbReference type="ARBA" id="ARBA00004191"/>
    </source>
</evidence>
<evidence type="ECO:0000313" key="6">
    <source>
        <dbReference type="EMBL" id="CAD6259724.1"/>
    </source>
</evidence>
<organism evidence="6 7">
    <name type="scientific">Miscanthus lutarioriparius</name>
    <dbReference type="NCBI Taxonomy" id="422564"/>
    <lineage>
        <taxon>Eukaryota</taxon>
        <taxon>Viridiplantae</taxon>
        <taxon>Streptophyta</taxon>
        <taxon>Embryophyta</taxon>
        <taxon>Tracheophyta</taxon>
        <taxon>Spermatophyta</taxon>
        <taxon>Magnoliopsida</taxon>
        <taxon>Liliopsida</taxon>
        <taxon>Poales</taxon>
        <taxon>Poaceae</taxon>
        <taxon>PACMAD clade</taxon>
        <taxon>Panicoideae</taxon>
        <taxon>Andropogonodae</taxon>
        <taxon>Andropogoneae</taxon>
        <taxon>Saccharinae</taxon>
        <taxon>Miscanthus</taxon>
    </lineage>
</organism>
<evidence type="ECO:0008006" key="8">
    <source>
        <dbReference type="Google" id="ProtNLM"/>
    </source>
</evidence>
<dbReference type="Pfam" id="PF03283">
    <property type="entry name" value="PAE"/>
    <property type="match status" value="1"/>
</dbReference>
<dbReference type="AlphaFoldDB" id="A0A811QPQ8"/>
<evidence type="ECO:0000256" key="5">
    <source>
        <dbReference type="SAM" id="SignalP"/>
    </source>
</evidence>
<keyword evidence="4" id="KW-0964">Secreted</keyword>
<evidence type="ECO:0000256" key="3">
    <source>
        <dbReference type="ARBA" id="ARBA00005784"/>
    </source>
</evidence>
<dbReference type="GO" id="GO:0016787">
    <property type="term" value="F:hydrolase activity"/>
    <property type="evidence" value="ECO:0007669"/>
    <property type="project" value="InterPro"/>
</dbReference>
<comment type="function">
    <text evidence="1">Hydrolyzes acetyl esters in homogalacturonan regions of pectin. In type I primary cell wall, galacturonic acid residues of pectin can be acetylated at the O-2 and O-3 positions. Decreasing the degree of acetylation of pectin gels in vitro alters their physical properties.</text>
</comment>
<keyword evidence="4" id="KW-0134">Cell wall</keyword>
<feature type="signal peptide" evidence="5">
    <location>
        <begin position="1"/>
        <end position="28"/>
    </location>
</feature>
<reference evidence="6" key="1">
    <citation type="submission" date="2020-10" db="EMBL/GenBank/DDBJ databases">
        <authorList>
            <person name="Han B."/>
            <person name="Lu T."/>
            <person name="Zhao Q."/>
            <person name="Huang X."/>
            <person name="Zhao Y."/>
        </authorList>
    </citation>
    <scope>NUCLEOTIDE SEQUENCE</scope>
</reference>
<dbReference type="PANTHER" id="PTHR21562">
    <property type="entry name" value="NOTUM-RELATED"/>
    <property type="match status" value="1"/>
</dbReference>
<gene>
    <name evidence="6" type="ORF">NCGR_LOCUS43161</name>
</gene>
<dbReference type="PANTHER" id="PTHR21562:SF67">
    <property type="entry name" value="PECTIN ACETYLESTERASE"/>
    <property type="match status" value="1"/>
</dbReference>
<dbReference type="InterPro" id="IPR004963">
    <property type="entry name" value="PAE/NOTUM"/>
</dbReference>
<feature type="chain" id="PRO_5032693182" description="Pectin acetylesterase" evidence="5">
    <location>
        <begin position="29"/>
        <end position="704"/>
    </location>
</feature>
<keyword evidence="5" id="KW-0732">Signal</keyword>
<proteinExistence type="inferred from homology"/>